<dbReference type="EMBL" id="JARPUR010000002">
    <property type="protein sequence ID" value="KAK4882023.1"/>
    <property type="molecule type" value="Genomic_DNA"/>
</dbReference>
<organism evidence="8 9">
    <name type="scientific">Aquatica leii</name>
    <dbReference type="NCBI Taxonomy" id="1421715"/>
    <lineage>
        <taxon>Eukaryota</taxon>
        <taxon>Metazoa</taxon>
        <taxon>Ecdysozoa</taxon>
        <taxon>Arthropoda</taxon>
        <taxon>Hexapoda</taxon>
        <taxon>Insecta</taxon>
        <taxon>Pterygota</taxon>
        <taxon>Neoptera</taxon>
        <taxon>Endopterygota</taxon>
        <taxon>Coleoptera</taxon>
        <taxon>Polyphaga</taxon>
        <taxon>Elateriformia</taxon>
        <taxon>Elateroidea</taxon>
        <taxon>Lampyridae</taxon>
        <taxon>Luciolinae</taxon>
        <taxon>Aquatica</taxon>
    </lineage>
</organism>
<evidence type="ECO:0000259" key="7">
    <source>
        <dbReference type="Pfam" id="PF00155"/>
    </source>
</evidence>
<comment type="cofactor">
    <cofactor evidence="1">
        <name>pyridoxal 5'-phosphate</name>
        <dbReference type="ChEBI" id="CHEBI:597326"/>
    </cofactor>
</comment>
<dbReference type="FunFam" id="3.40.640.10:FF:000024">
    <property type="entry name" value="Kynurenine--oxoglutarate transaminase 3"/>
    <property type="match status" value="1"/>
</dbReference>
<dbReference type="Proteomes" id="UP001353858">
    <property type="component" value="Unassembled WGS sequence"/>
</dbReference>
<dbReference type="CDD" id="cd00609">
    <property type="entry name" value="AAT_like"/>
    <property type="match status" value="1"/>
</dbReference>
<feature type="domain" description="Aminotransferase class I/classII large" evidence="7">
    <location>
        <begin position="38"/>
        <end position="385"/>
    </location>
</feature>
<evidence type="ECO:0000256" key="5">
    <source>
        <dbReference type="ARBA" id="ARBA00022898"/>
    </source>
</evidence>
<dbReference type="Pfam" id="PF00155">
    <property type="entry name" value="Aminotran_1_2"/>
    <property type="match status" value="1"/>
</dbReference>
<evidence type="ECO:0000256" key="3">
    <source>
        <dbReference type="ARBA" id="ARBA00022576"/>
    </source>
</evidence>
<keyword evidence="4" id="KW-0808">Transferase</keyword>
<dbReference type="Gene3D" id="3.90.1150.10">
    <property type="entry name" value="Aspartate Aminotransferase, domain 1"/>
    <property type="match status" value="1"/>
</dbReference>
<keyword evidence="9" id="KW-1185">Reference proteome</keyword>
<evidence type="ECO:0000256" key="6">
    <source>
        <dbReference type="ARBA" id="ARBA00024016"/>
    </source>
</evidence>
<gene>
    <name evidence="8" type="ORF">RN001_005342</name>
</gene>
<sequence>MADWKQKFDMSKRFQGGSKCKWEETLEIGSSKVDIWKGCPDFAPSKDIIKALTDICASENALLHQYTRGCGHSRLVTVLSKLYSALTQHEISPDSDMLISAGVYGAIYSTIFGNITNGDEVIIIEPFSDFYDFLVSMAGGVSVFVPLRLKSNSNNENSKNWAVDSAELESAFNSKTKIIIIDTPNAHLGKVYTKNELQEISNLCKKWNVLCVAIEADEFLVDESGNPFTRLNTLPDMRQRTISIGSSDTTFFLKGWKLAWSYGHTHMIKNLQISHSNSVYVCSTVLQEALAIVMEKELQLLNEDDSYFTTIIKDLHYKKQIMFDMLNSCGFKPIPSDSGIFMIADWTLLEPKIKSKLGMVLPNDFDFVKWFLENSGIQTVPLSMFFNDSHASIAKKMVRFCFNKRFETLLKAKALFEEFNNKLN</sequence>
<comment type="caution">
    <text evidence="8">The sequence shown here is derived from an EMBL/GenBank/DDBJ whole genome shotgun (WGS) entry which is preliminary data.</text>
</comment>
<proteinExistence type="inferred from homology"/>
<evidence type="ECO:0000313" key="8">
    <source>
        <dbReference type="EMBL" id="KAK4882023.1"/>
    </source>
</evidence>
<dbReference type="InterPro" id="IPR015422">
    <property type="entry name" value="PyrdxlP-dep_Trfase_small"/>
</dbReference>
<dbReference type="PANTHER" id="PTHR43807:SF20">
    <property type="entry name" value="FI04487P"/>
    <property type="match status" value="1"/>
</dbReference>
<dbReference type="InterPro" id="IPR015421">
    <property type="entry name" value="PyrdxlP-dep_Trfase_major"/>
</dbReference>
<accession>A0AAN7PCL2</accession>
<comment type="similarity">
    <text evidence="2">Belongs to the class-I pyridoxal-phosphate-dependent aminotransferase family.</text>
</comment>
<keyword evidence="3" id="KW-0032">Aminotransferase</keyword>
<keyword evidence="5" id="KW-0663">Pyridoxal phosphate</keyword>
<evidence type="ECO:0000313" key="9">
    <source>
        <dbReference type="Proteomes" id="UP001353858"/>
    </source>
</evidence>
<dbReference type="GO" id="GO:0005739">
    <property type="term" value="C:mitochondrion"/>
    <property type="evidence" value="ECO:0007669"/>
    <property type="project" value="TreeGrafter"/>
</dbReference>
<dbReference type="GO" id="GO:0030170">
    <property type="term" value="F:pyridoxal phosphate binding"/>
    <property type="evidence" value="ECO:0007669"/>
    <property type="project" value="InterPro"/>
</dbReference>
<dbReference type="GO" id="GO:0016212">
    <property type="term" value="F:kynurenine-oxoglutarate transaminase activity"/>
    <property type="evidence" value="ECO:0007669"/>
    <property type="project" value="TreeGrafter"/>
</dbReference>
<evidence type="ECO:0000256" key="1">
    <source>
        <dbReference type="ARBA" id="ARBA00001933"/>
    </source>
</evidence>
<comment type="pathway">
    <text evidence="6">Amino-acid degradation; L-kynurenine degradation; kynurenate from L-kynurenine: step 1/2.</text>
</comment>
<dbReference type="InterPro" id="IPR051326">
    <property type="entry name" value="Kynurenine-oxoglutarate_AT"/>
</dbReference>
<dbReference type="Gene3D" id="3.40.640.10">
    <property type="entry name" value="Type I PLP-dependent aspartate aminotransferase-like (Major domain)"/>
    <property type="match status" value="1"/>
</dbReference>
<dbReference type="InterPro" id="IPR004839">
    <property type="entry name" value="Aminotransferase_I/II_large"/>
</dbReference>
<evidence type="ECO:0000256" key="4">
    <source>
        <dbReference type="ARBA" id="ARBA00022679"/>
    </source>
</evidence>
<dbReference type="PANTHER" id="PTHR43807">
    <property type="entry name" value="FI04487P"/>
    <property type="match status" value="1"/>
</dbReference>
<dbReference type="InterPro" id="IPR015424">
    <property type="entry name" value="PyrdxlP-dep_Trfase"/>
</dbReference>
<reference evidence="9" key="1">
    <citation type="submission" date="2023-01" db="EMBL/GenBank/DDBJ databases">
        <title>Key to firefly adult light organ development and bioluminescence: homeobox transcription factors regulate luciferase expression and transportation to peroxisome.</title>
        <authorList>
            <person name="Fu X."/>
        </authorList>
    </citation>
    <scope>NUCLEOTIDE SEQUENCE [LARGE SCALE GENOMIC DNA]</scope>
</reference>
<evidence type="ECO:0000256" key="2">
    <source>
        <dbReference type="ARBA" id="ARBA00007441"/>
    </source>
</evidence>
<dbReference type="AlphaFoldDB" id="A0AAN7PCL2"/>
<name>A0AAN7PCL2_9COLE</name>
<dbReference type="SUPFAM" id="SSF53383">
    <property type="entry name" value="PLP-dependent transferases"/>
    <property type="match status" value="1"/>
</dbReference>
<protein>
    <recommendedName>
        <fullName evidence="7">Aminotransferase class I/classII large domain-containing protein</fullName>
    </recommendedName>
</protein>